<dbReference type="InterPro" id="IPR036875">
    <property type="entry name" value="Znf_CCHC_sf"/>
</dbReference>
<dbReference type="Proteomes" id="UP000265515">
    <property type="component" value="Unassembled WGS sequence"/>
</dbReference>
<dbReference type="GO" id="GO:0003676">
    <property type="term" value="F:nucleic acid binding"/>
    <property type="evidence" value="ECO:0007669"/>
    <property type="project" value="InterPro"/>
</dbReference>
<dbReference type="EMBL" id="BFEA01000154">
    <property type="protein sequence ID" value="GBG71874.1"/>
    <property type="molecule type" value="Genomic_DNA"/>
</dbReference>
<dbReference type="PROSITE" id="PS50158">
    <property type="entry name" value="ZF_CCHC"/>
    <property type="match status" value="1"/>
</dbReference>
<name>A0A388KP96_CHABU</name>
<accession>A0A388KP96</accession>
<sequence length="274" mass="30835">MAAPFVRNCYNCGLPGHFRRECPHPTRAPATGANVAALSRPILALPAPAVPLAPVQHGPMQYTYPAGGYGAGRGFWRQSLDRCVAFDDQAEAENAEKKREKEVESRKEQQKEREEFEARVGDRLENRLVSMYGAVVPAGGKLATTVAPVADEKSSENGEVLKLRRENEEFRKKLERECSSSESLVNRLLRENEELRRKMNVKRDPLENGMSVLMKEMQELRAGRDKDKELLLGLKTKVGPLRKEKEQSAEETQMWMNEALRPGNKRGCISMTTP</sequence>
<protein>
    <recommendedName>
        <fullName evidence="4">CCHC-type domain-containing protein</fullName>
    </recommendedName>
</protein>
<reference evidence="5 6" key="1">
    <citation type="journal article" date="2018" name="Cell">
        <title>The Chara Genome: Secondary Complexity and Implications for Plant Terrestrialization.</title>
        <authorList>
            <person name="Nishiyama T."/>
            <person name="Sakayama H."/>
            <person name="Vries J.D."/>
            <person name="Buschmann H."/>
            <person name="Saint-Marcoux D."/>
            <person name="Ullrich K.K."/>
            <person name="Haas F.B."/>
            <person name="Vanderstraeten L."/>
            <person name="Becker D."/>
            <person name="Lang D."/>
            <person name="Vosolsobe S."/>
            <person name="Rombauts S."/>
            <person name="Wilhelmsson P.K.I."/>
            <person name="Janitza P."/>
            <person name="Kern R."/>
            <person name="Heyl A."/>
            <person name="Rumpler F."/>
            <person name="Villalobos L.I.A.C."/>
            <person name="Clay J.M."/>
            <person name="Skokan R."/>
            <person name="Toyoda A."/>
            <person name="Suzuki Y."/>
            <person name="Kagoshima H."/>
            <person name="Schijlen E."/>
            <person name="Tajeshwar N."/>
            <person name="Catarino B."/>
            <person name="Hetherington A.J."/>
            <person name="Saltykova A."/>
            <person name="Bonnot C."/>
            <person name="Breuninger H."/>
            <person name="Symeonidi A."/>
            <person name="Radhakrishnan G.V."/>
            <person name="Van Nieuwerburgh F."/>
            <person name="Deforce D."/>
            <person name="Chang C."/>
            <person name="Karol K.G."/>
            <person name="Hedrich R."/>
            <person name="Ulvskov P."/>
            <person name="Glockner G."/>
            <person name="Delwiche C.F."/>
            <person name="Petrasek J."/>
            <person name="Van de Peer Y."/>
            <person name="Friml J."/>
            <person name="Beilby M."/>
            <person name="Dolan L."/>
            <person name="Kohara Y."/>
            <person name="Sugano S."/>
            <person name="Fujiyama A."/>
            <person name="Delaux P.-M."/>
            <person name="Quint M."/>
            <person name="TheiBen G."/>
            <person name="Hagemann M."/>
            <person name="Harholt J."/>
            <person name="Dunand C."/>
            <person name="Zachgo S."/>
            <person name="Langdale J."/>
            <person name="Maumus F."/>
            <person name="Straeten D.V.D."/>
            <person name="Gould S.B."/>
            <person name="Rensing S.A."/>
        </authorList>
    </citation>
    <scope>NUCLEOTIDE SEQUENCE [LARGE SCALE GENOMIC DNA]</scope>
    <source>
        <strain evidence="5 6">S276</strain>
    </source>
</reference>
<evidence type="ECO:0000313" key="6">
    <source>
        <dbReference type="Proteomes" id="UP000265515"/>
    </source>
</evidence>
<dbReference type="GO" id="GO:0008270">
    <property type="term" value="F:zinc ion binding"/>
    <property type="evidence" value="ECO:0007669"/>
    <property type="project" value="UniProtKB-KW"/>
</dbReference>
<dbReference type="Pfam" id="PF00098">
    <property type="entry name" value="zf-CCHC"/>
    <property type="match status" value="1"/>
</dbReference>
<feature type="region of interest" description="Disordered" evidence="3">
    <location>
        <begin position="93"/>
        <end position="114"/>
    </location>
</feature>
<evidence type="ECO:0000259" key="4">
    <source>
        <dbReference type="PROSITE" id="PS50158"/>
    </source>
</evidence>
<feature type="compositionally biased region" description="Basic and acidic residues" evidence="3">
    <location>
        <begin position="94"/>
        <end position="114"/>
    </location>
</feature>
<dbReference type="SUPFAM" id="SSF57756">
    <property type="entry name" value="Retrovirus zinc finger-like domains"/>
    <property type="match status" value="1"/>
</dbReference>
<proteinExistence type="predicted"/>
<keyword evidence="1" id="KW-0479">Metal-binding</keyword>
<dbReference type="SMART" id="SM00343">
    <property type="entry name" value="ZnF_C2HC"/>
    <property type="match status" value="1"/>
</dbReference>
<comment type="caution">
    <text evidence="5">The sequence shown here is derived from an EMBL/GenBank/DDBJ whole genome shotgun (WGS) entry which is preliminary data.</text>
</comment>
<keyword evidence="1" id="KW-0863">Zinc-finger</keyword>
<keyword evidence="1" id="KW-0862">Zinc</keyword>
<keyword evidence="2" id="KW-0175">Coiled coil</keyword>
<gene>
    <name evidence="5" type="ORF">CBR_g10810</name>
</gene>
<dbReference type="AlphaFoldDB" id="A0A388KP96"/>
<feature type="coiled-coil region" evidence="2">
    <location>
        <begin position="171"/>
        <end position="198"/>
    </location>
</feature>
<organism evidence="5 6">
    <name type="scientific">Chara braunii</name>
    <name type="common">Braun's stonewort</name>
    <dbReference type="NCBI Taxonomy" id="69332"/>
    <lineage>
        <taxon>Eukaryota</taxon>
        <taxon>Viridiplantae</taxon>
        <taxon>Streptophyta</taxon>
        <taxon>Charophyceae</taxon>
        <taxon>Charales</taxon>
        <taxon>Characeae</taxon>
        <taxon>Chara</taxon>
    </lineage>
</organism>
<evidence type="ECO:0000256" key="2">
    <source>
        <dbReference type="SAM" id="Coils"/>
    </source>
</evidence>
<dbReference type="Gene3D" id="4.10.60.10">
    <property type="entry name" value="Zinc finger, CCHC-type"/>
    <property type="match status" value="1"/>
</dbReference>
<feature type="domain" description="CCHC-type" evidence="4">
    <location>
        <begin position="9"/>
        <end position="23"/>
    </location>
</feature>
<dbReference type="Gramene" id="GBG71874">
    <property type="protein sequence ID" value="GBG71874"/>
    <property type="gene ID" value="CBR_g10810"/>
</dbReference>
<dbReference type="InterPro" id="IPR001878">
    <property type="entry name" value="Znf_CCHC"/>
</dbReference>
<keyword evidence="6" id="KW-1185">Reference proteome</keyword>
<evidence type="ECO:0000313" key="5">
    <source>
        <dbReference type="EMBL" id="GBG71874.1"/>
    </source>
</evidence>
<evidence type="ECO:0000256" key="1">
    <source>
        <dbReference type="PROSITE-ProRule" id="PRU00047"/>
    </source>
</evidence>
<evidence type="ECO:0000256" key="3">
    <source>
        <dbReference type="SAM" id="MobiDB-lite"/>
    </source>
</evidence>